<protein>
    <submittedName>
        <fullName evidence="1">Uncharacterized protein</fullName>
    </submittedName>
</protein>
<accession>A0A0A9G434</accession>
<organism evidence="1">
    <name type="scientific">Arundo donax</name>
    <name type="common">Giant reed</name>
    <name type="synonym">Donax arundinaceus</name>
    <dbReference type="NCBI Taxonomy" id="35708"/>
    <lineage>
        <taxon>Eukaryota</taxon>
        <taxon>Viridiplantae</taxon>
        <taxon>Streptophyta</taxon>
        <taxon>Embryophyta</taxon>
        <taxon>Tracheophyta</taxon>
        <taxon>Spermatophyta</taxon>
        <taxon>Magnoliopsida</taxon>
        <taxon>Liliopsida</taxon>
        <taxon>Poales</taxon>
        <taxon>Poaceae</taxon>
        <taxon>PACMAD clade</taxon>
        <taxon>Arundinoideae</taxon>
        <taxon>Arundineae</taxon>
        <taxon>Arundo</taxon>
    </lineage>
</organism>
<reference evidence="1" key="2">
    <citation type="journal article" date="2015" name="Data Brief">
        <title>Shoot transcriptome of the giant reed, Arundo donax.</title>
        <authorList>
            <person name="Barrero R.A."/>
            <person name="Guerrero F.D."/>
            <person name="Moolhuijzen P."/>
            <person name="Goolsby J.A."/>
            <person name="Tidwell J."/>
            <person name="Bellgard S.E."/>
            <person name="Bellgard M.I."/>
        </authorList>
    </citation>
    <scope>NUCLEOTIDE SEQUENCE</scope>
    <source>
        <tissue evidence="1">Shoot tissue taken approximately 20 cm above the soil surface</tissue>
    </source>
</reference>
<dbReference type="AlphaFoldDB" id="A0A0A9G434"/>
<sequence>MIGMKAEVNTGPLFSTHHVIST</sequence>
<name>A0A0A9G434_ARUDO</name>
<proteinExistence type="predicted"/>
<reference evidence="1" key="1">
    <citation type="submission" date="2014-09" db="EMBL/GenBank/DDBJ databases">
        <authorList>
            <person name="Magalhaes I.L.F."/>
            <person name="Oliveira U."/>
            <person name="Santos F.R."/>
            <person name="Vidigal T.H.D.A."/>
            <person name="Brescovit A.D."/>
            <person name="Santos A.J."/>
        </authorList>
    </citation>
    <scope>NUCLEOTIDE SEQUENCE</scope>
    <source>
        <tissue evidence="1">Shoot tissue taken approximately 20 cm above the soil surface</tissue>
    </source>
</reference>
<dbReference type="EMBL" id="GBRH01179682">
    <property type="protein sequence ID" value="JAE18214.1"/>
    <property type="molecule type" value="Transcribed_RNA"/>
</dbReference>
<evidence type="ECO:0000313" key="1">
    <source>
        <dbReference type="EMBL" id="JAE18214.1"/>
    </source>
</evidence>